<evidence type="ECO:0000313" key="3">
    <source>
        <dbReference type="Proteomes" id="UP001156921"/>
    </source>
</evidence>
<keyword evidence="1" id="KW-1133">Transmembrane helix</keyword>
<dbReference type="RefSeq" id="WP_284220567.1">
    <property type="nucleotide sequence ID" value="NZ_BSOY01000004.1"/>
</dbReference>
<feature type="transmembrane region" description="Helical" evidence="1">
    <location>
        <begin position="152"/>
        <end position="170"/>
    </location>
</feature>
<organism evidence="2 3">
    <name type="scientific">Brevundimonas denitrificans</name>
    <dbReference type="NCBI Taxonomy" id="1443434"/>
    <lineage>
        <taxon>Bacteria</taxon>
        <taxon>Pseudomonadati</taxon>
        <taxon>Pseudomonadota</taxon>
        <taxon>Alphaproteobacteria</taxon>
        <taxon>Caulobacterales</taxon>
        <taxon>Caulobacteraceae</taxon>
        <taxon>Brevundimonas</taxon>
    </lineage>
</organism>
<evidence type="ECO:0008006" key="4">
    <source>
        <dbReference type="Google" id="ProtNLM"/>
    </source>
</evidence>
<feature type="transmembrane region" description="Helical" evidence="1">
    <location>
        <begin position="125"/>
        <end position="146"/>
    </location>
</feature>
<dbReference type="Proteomes" id="UP001156921">
    <property type="component" value="Unassembled WGS sequence"/>
</dbReference>
<proteinExistence type="predicted"/>
<reference evidence="3" key="1">
    <citation type="journal article" date="2019" name="Int. J. Syst. Evol. Microbiol.">
        <title>The Global Catalogue of Microorganisms (GCM) 10K type strain sequencing project: providing services to taxonomists for standard genome sequencing and annotation.</title>
        <authorList>
            <consortium name="The Broad Institute Genomics Platform"/>
            <consortium name="The Broad Institute Genome Sequencing Center for Infectious Disease"/>
            <person name="Wu L."/>
            <person name="Ma J."/>
        </authorList>
    </citation>
    <scope>NUCLEOTIDE SEQUENCE [LARGE SCALE GENOMIC DNA]</scope>
    <source>
        <strain evidence="3">NBRC 110107</strain>
    </source>
</reference>
<sequence>MTSNTDGARGGIPWRLVGWGGVALILLLPLVTGAPWTLFDYIVAGALLGGAGLVLELAVRASGSLAYRAGAGLAVAAAFLLVWVNGAVGFLGDEGNPANLMFAGVIAIAVLGSVIAGFKAKGMAGAMFAAAAAQVSVGVIALALGWSSPGNAGLYEVVMGTSVFSALWLLSGGLFRKAAEAAGPA</sequence>
<accession>A0ABQ6BKK2</accession>
<feature type="transmembrane region" description="Helical" evidence="1">
    <location>
        <begin position="12"/>
        <end position="32"/>
    </location>
</feature>
<keyword evidence="1" id="KW-0812">Transmembrane</keyword>
<keyword evidence="3" id="KW-1185">Reference proteome</keyword>
<comment type="caution">
    <text evidence="2">The sequence shown here is derived from an EMBL/GenBank/DDBJ whole genome shotgun (WGS) entry which is preliminary data.</text>
</comment>
<feature type="transmembrane region" description="Helical" evidence="1">
    <location>
        <begin position="98"/>
        <end position="118"/>
    </location>
</feature>
<feature type="transmembrane region" description="Helical" evidence="1">
    <location>
        <begin position="38"/>
        <end position="59"/>
    </location>
</feature>
<gene>
    <name evidence="2" type="ORF">GCM10007859_03980</name>
</gene>
<name>A0ABQ6BKK2_9CAUL</name>
<keyword evidence="1" id="KW-0472">Membrane</keyword>
<dbReference type="EMBL" id="BSOY01000004">
    <property type="protein sequence ID" value="GLS00393.1"/>
    <property type="molecule type" value="Genomic_DNA"/>
</dbReference>
<protein>
    <recommendedName>
        <fullName evidence="4">DUF308 domain-containing protein</fullName>
    </recommendedName>
</protein>
<evidence type="ECO:0000313" key="2">
    <source>
        <dbReference type="EMBL" id="GLS00393.1"/>
    </source>
</evidence>
<evidence type="ECO:0000256" key="1">
    <source>
        <dbReference type="SAM" id="Phobius"/>
    </source>
</evidence>
<feature type="transmembrane region" description="Helical" evidence="1">
    <location>
        <begin position="71"/>
        <end position="92"/>
    </location>
</feature>